<dbReference type="Proteomes" id="UP000436088">
    <property type="component" value="Unassembled WGS sequence"/>
</dbReference>
<comment type="caution">
    <text evidence="3">The sequence shown here is derived from an EMBL/GenBank/DDBJ whole genome shotgun (WGS) entry which is preliminary data.</text>
</comment>
<dbReference type="GO" id="GO:1901096">
    <property type="term" value="P:regulation of autophagosome maturation"/>
    <property type="evidence" value="ECO:0007669"/>
    <property type="project" value="TreeGrafter"/>
</dbReference>
<name>A0A6A2ZG69_HIBSY</name>
<dbReference type="InterPro" id="IPR039272">
    <property type="entry name" value="CLEC16A/TT9"/>
</dbReference>
<keyword evidence="1" id="KW-0072">Autophagy</keyword>
<evidence type="ECO:0000313" key="3">
    <source>
        <dbReference type="EMBL" id="KAE8689945.1"/>
    </source>
</evidence>
<sequence>MWRLLWRSIDRFSLQHFKSVVTELRQIKVVDDQNRDAVVDLLQTILEIVTYGDRKDPSIFDCFMEYQVLAEFVRVLKISTSSTIEAPFLQYLSIMIQNMDSEHAIYYCLSNDYINNIVEHQYNFNTGDLALYYVSFLRAVSSKISRDTLCLLVKVHGDVVVSFLLYSEALKFAQHEEKMILTAILCDNNVYQFITTPLASIYFSDLVCSLREQCLQLDALVHSTDQAVLCIYAQNLEERGSYNISAITSLYIVAQLLQVVGGKHLINGVACLLCIIIWHYVIEMLLLPMGIQLVAKVIQSQYITSIFISIAYSCRKQSSGALSGITAQNESKSGLDSKNGSHMCLKRFIFSETILDHACQTTIWMNDRHLLFLFSVLIGVKDLKALMKVVASQPPVSVHIKWHTGWFLRKLLQCEGNMLTDDNVHLFNTSYEQSRECLRKELDGCRFDHIPNTIGHEWGSTLELQSQVRDPLLHWSWQAASKPLMVFILHLQLKAFIFMGRLLEKPSLKSWCNSDLGRTSSRDTSSARLVRGSGIPCRIVFSYAGVRDVYVVAVAQGISGKLILAEKHPFKNQHGVVIAIAPLAGLSVSENFADLIFHFPSSPMVILTRKLRICLIREFDPDFFKAKVNQSKVSNTPADGRWTLGFHSAKACETAQLLILEETSKPRSSVESMLAPLLQEDYLEKIWIAE</sequence>
<dbReference type="AlphaFoldDB" id="A0A6A2ZG69"/>
<dbReference type="GO" id="GO:0006914">
    <property type="term" value="P:autophagy"/>
    <property type="evidence" value="ECO:0007669"/>
    <property type="project" value="UniProtKB-KW"/>
</dbReference>
<keyword evidence="4" id="KW-1185">Reference proteome</keyword>
<dbReference type="GO" id="GO:0005794">
    <property type="term" value="C:Golgi apparatus"/>
    <property type="evidence" value="ECO:0007669"/>
    <property type="project" value="TreeGrafter"/>
</dbReference>
<proteinExistence type="predicted"/>
<dbReference type="PANTHER" id="PTHR21481:SF0">
    <property type="entry name" value="PROTEIN CLEC16A"/>
    <property type="match status" value="1"/>
</dbReference>
<accession>A0A6A2ZG69</accession>
<feature type="domain" description="FPL" evidence="2">
    <location>
        <begin position="42"/>
        <end position="183"/>
    </location>
</feature>
<dbReference type="GO" id="GO:0005770">
    <property type="term" value="C:late endosome"/>
    <property type="evidence" value="ECO:0007669"/>
    <property type="project" value="TreeGrafter"/>
</dbReference>
<reference evidence="3" key="1">
    <citation type="submission" date="2019-09" db="EMBL/GenBank/DDBJ databases">
        <title>Draft genome information of white flower Hibiscus syriacus.</title>
        <authorList>
            <person name="Kim Y.-M."/>
        </authorList>
    </citation>
    <scope>NUCLEOTIDE SEQUENCE [LARGE SCALE GENOMIC DNA]</scope>
    <source>
        <strain evidence="3">YM2019G1</strain>
    </source>
</reference>
<evidence type="ECO:0000256" key="1">
    <source>
        <dbReference type="ARBA" id="ARBA00023006"/>
    </source>
</evidence>
<dbReference type="InterPro" id="IPR019155">
    <property type="entry name" value="CLEC16A/TT9_N"/>
</dbReference>
<dbReference type="GO" id="GO:0007034">
    <property type="term" value="P:vacuolar transport"/>
    <property type="evidence" value="ECO:0007669"/>
    <property type="project" value="TreeGrafter"/>
</dbReference>
<evidence type="ECO:0000313" key="4">
    <source>
        <dbReference type="Proteomes" id="UP000436088"/>
    </source>
</evidence>
<dbReference type="Pfam" id="PF09758">
    <property type="entry name" value="FPL"/>
    <property type="match status" value="1"/>
</dbReference>
<dbReference type="GO" id="GO:0016197">
    <property type="term" value="P:endosomal transport"/>
    <property type="evidence" value="ECO:0007669"/>
    <property type="project" value="TreeGrafter"/>
</dbReference>
<gene>
    <name evidence="3" type="ORF">F3Y22_tig00110930pilonHSYRG00040</name>
</gene>
<dbReference type="PANTHER" id="PTHR21481">
    <property type="entry name" value="PROTEIN CLEC16A"/>
    <property type="match status" value="1"/>
</dbReference>
<dbReference type="EMBL" id="VEPZ02001166">
    <property type="protein sequence ID" value="KAE8689945.1"/>
    <property type="molecule type" value="Genomic_DNA"/>
</dbReference>
<evidence type="ECO:0000259" key="2">
    <source>
        <dbReference type="Pfam" id="PF09758"/>
    </source>
</evidence>
<protein>
    <recommendedName>
        <fullName evidence="2">FPL domain-containing protein</fullName>
    </recommendedName>
</protein>
<organism evidence="3 4">
    <name type="scientific">Hibiscus syriacus</name>
    <name type="common">Rose of Sharon</name>
    <dbReference type="NCBI Taxonomy" id="106335"/>
    <lineage>
        <taxon>Eukaryota</taxon>
        <taxon>Viridiplantae</taxon>
        <taxon>Streptophyta</taxon>
        <taxon>Embryophyta</taxon>
        <taxon>Tracheophyta</taxon>
        <taxon>Spermatophyta</taxon>
        <taxon>Magnoliopsida</taxon>
        <taxon>eudicotyledons</taxon>
        <taxon>Gunneridae</taxon>
        <taxon>Pentapetalae</taxon>
        <taxon>rosids</taxon>
        <taxon>malvids</taxon>
        <taxon>Malvales</taxon>
        <taxon>Malvaceae</taxon>
        <taxon>Malvoideae</taxon>
        <taxon>Hibiscus</taxon>
    </lineage>
</organism>